<dbReference type="EMBL" id="BAAAWD010000010">
    <property type="protein sequence ID" value="GAA3011803.1"/>
    <property type="molecule type" value="Genomic_DNA"/>
</dbReference>
<evidence type="ECO:0008006" key="6">
    <source>
        <dbReference type="Google" id="ProtNLM"/>
    </source>
</evidence>
<feature type="domain" description="Asl1-like glycosyl hydrolase catalytic" evidence="3">
    <location>
        <begin position="416"/>
        <end position="636"/>
    </location>
</feature>
<reference evidence="5" key="1">
    <citation type="journal article" date="2019" name="Int. J. Syst. Evol. Microbiol.">
        <title>The Global Catalogue of Microorganisms (GCM) 10K type strain sequencing project: providing services to taxonomists for standard genome sequencing and annotation.</title>
        <authorList>
            <consortium name="The Broad Institute Genomics Platform"/>
            <consortium name="The Broad Institute Genome Sequencing Center for Infectious Disease"/>
            <person name="Wu L."/>
            <person name="Ma J."/>
        </authorList>
    </citation>
    <scope>NUCLEOTIDE SEQUENCE [LARGE SCALE GENOMIC DNA]</scope>
    <source>
        <strain evidence="5">JCM 3106</strain>
    </source>
</reference>
<feature type="compositionally biased region" description="Low complexity" evidence="1">
    <location>
        <begin position="367"/>
        <end position="395"/>
    </location>
</feature>
<dbReference type="Pfam" id="PF11790">
    <property type="entry name" value="Glyco_hydro_cc"/>
    <property type="match status" value="1"/>
</dbReference>
<protein>
    <recommendedName>
        <fullName evidence="6">Glycosyl hydrolase</fullName>
    </recommendedName>
</protein>
<accession>A0ABP6KMS3</accession>
<name>A0ABP6KMS3_9ACTN</name>
<dbReference type="PANTHER" id="PTHR34154:SF3">
    <property type="entry name" value="ALKALI-SENSITIVE LINKAGE PROTEIN 1"/>
    <property type="match status" value="1"/>
</dbReference>
<organism evidence="4 5">
    <name type="scientific">Streptosporangium longisporum</name>
    <dbReference type="NCBI Taxonomy" id="46187"/>
    <lineage>
        <taxon>Bacteria</taxon>
        <taxon>Bacillati</taxon>
        <taxon>Actinomycetota</taxon>
        <taxon>Actinomycetes</taxon>
        <taxon>Streptosporangiales</taxon>
        <taxon>Streptosporangiaceae</taxon>
        <taxon>Streptosporangium</taxon>
    </lineage>
</organism>
<feature type="region of interest" description="Disordered" evidence="1">
    <location>
        <begin position="334"/>
        <end position="395"/>
    </location>
</feature>
<evidence type="ECO:0000313" key="5">
    <source>
        <dbReference type="Proteomes" id="UP001499930"/>
    </source>
</evidence>
<dbReference type="SUPFAM" id="SSF88946">
    <property type="entry name" value="Sigma2 domain of RNA polymerase sigma factors"/>
    <property type="match status" value="1"/>
</dbReference>
<dbReference type="PANTHER" id="PTHR34154">
    <property type="entry name" value="ALKALI-SENSITIVE LINKAGE PROTEIN 1"/>
    <property type="match status" value="1"/>
</dbReference>
<gene>
    <name evidence="4" type="ORF">GCM10017559_38260</name>
</gene>
<evidence type="ECO:0000259" key="2">
    <source>
        <dbReference type="Pfam" id="PF04542"/>
    </source>
</evidence>
<dbReference type="InterPro" id="IPR017853">
    <property type="entry name" value="GH"/>
</dbReference>
<dbReference type="Gene3D" id="3.20.20.80">
    <property type="entry name" value="Glycosidases"/>
    <property type="match status" value="1"/>
</dbReference>
<proteinExistence type="predicted"/>
<dbReference type="SUPFAM" id="SSF51445">
    <property type="entry name" value="(Trans)glycosidases"/>
    <property type="match status" value="1"/>
</dbReference>
<sequence>MPETGRDGPDTAMVAAARAGDQRALDALVAGSLPLVYNIVGRALNGHGDVDDVVQETLLRVVRSLPGLRDAGAYRSWLVAIAVRQVRDHEQDRRSAQHRRADLESAEELPDPASDFAAVTILRLGLTDQRREVAEATRWLDGDDQTLLALWWLEETGELGRAELAGALGLSGRHAAVRVQRMKEQVQAARTIVRALGAARAESGCTGLRDLAANWNGTPSPLWRKRFARHIRDCDLCQGRTAGLLPIDRLLAGLPLLPLPVGFALHHLQAVPPAAEAAAHSTFWDASHGSHAAESGGRGLASQLSSGPVAVLGGVAAVVVGALLVVGRLVAPDPAPPRPGPPQAEPARTAISTAAAASASPAPPARTPSARATPRPTPSPGRSRTPRPSAPPAVVTSARKGVGVWKMPGLGTALAASGAGWYYNWSTRPEGVTGSGRSGFVPMIWGAGSVTPAELARARKAGPYLLAFNEPDLPAQANMTVEQALSLWPELMSAGRVLGSPSVAFGADTPGGWLDRFMSGAEERGYRVDFIALHWYGADFRTEAAVAQLRSYVQAVHERYRKPIWLTEYALIDFSNGTRYATDAQQAAFLTASTRMLATLPYVRRYAWFGLPSSETEPGSGLFRADGTVTRAGRAFQAAR</sequence>
<feature type="compositionally biased region" description="Pro residues" evidence="1">
    <location>
        <begin position="334"/>
        <end position="344"/>
    </location>
</feature>
<feature type="domain" description="RNA polymerase sigma-70 region 2" evidence="2">
    <location>
        <begin position="30"/>
        <end position="93"/>
    </location>
</feature>
<dbReference type="RefSeq" id="WP_344896841.1">
    <property type="nucleotide sequence ID" value="NZ_BAAAWD010000010.1"/>
</dbReference>
<dbReference type="Pfam" id="PF04542">
    <property type="entry name" value="Sigma70_r2"/>
    <property type="match status" value="1"/>
</dbReference>
<dbReference type="InterPro" id="IPR014284">
    <property type="entry name" value="RNA_pol_sigma-70_dom"/>
</dbReference>
<feature type="compositionally biased region" description="Low complexity" evidence="1">
    <location>
        <begin position="345"/>
        <end position="360"/>
    </location>
</feature>
<evidence type="ECO:0000313" key="4">
    <source>
        <dbReference type="EMBL" id="GAA3011803.1"/>
    </source>
</evidence>
<dbReference type="InterPro" id="IPR013325">
    <property type="entry name" value="RNA_pol_sigma_r2"/>
</dbReference>
<evidence type="ECO:0000259" key="3">
    <source>
        <dbReference type="Pfam" id="PF11790"/>
    </source>
</evidence>
<dbReference type="InterPro" id="IPR007627">
    <property type="entry name" value="RNA_pol_sigma70_r2"/>
</dbReference>
<comment type="caution">
    <text evidence="4">The sequence shown here is derived from an EMBL/GenBank/DDBJ whole genome shotgun (WGS) entry which is preliminary data.</text>
</comment>
<dbReference type="NCBIfam" id="TIGR02937">
    <property type="entry name" value="sigma70-ECF"/>
    <property type="match status" value="1"/>
</dbReference>
<dbReference type="Proteomes" id="UP001499930">
    <property type="component" value="Unassembled WGS sequence"/>
</dbReference>
<dbReference type="InterPro" id="IPR024655">
    <property type="entry name" value="Asl1_glyco_hydro_catalytic"/>
</dbReference>
<evidence type="ECO:0000256" key="1">
    <source>
        <dbReference type="SAM" id="MobiDB-lite"/>
    </source>
</evidence>
<dbReference type="InterPro" id="IPR053183">
    <property type="entry name" value="ASL1"/>
</dbReference>
<dbReference type="Gene3D" id="1.10.1740.10">
    <property type="match status" value="1"/>
</dbReference>
<keyword evidence="5" id="KW-1185">Reference proteome</keyword>